<dbReference type="PANTHER" id="PTHR14398">
    <property type="entry name" value="RNA RECOGNITION RRM/RNP DOMAIN"/>
    <property type="match status" value="1"/>
</dbReference>
<evidence type="ECO:0000259" key="7">
    <source>
        <dbReference type="PROSITE" id="PS50102"/>
    </source>
</evidence>
<protein>
    <submittedName>
        <fullName evidence="9">Uncharacterized protein</fullName>
    </submittedName>
</protein>
<comment type="function">
    <text evidence="2">May be involved in the turnover of nuclear polyadenylated (pA+) RNA.</text>
</comment>
<name>A0A9Q8Z7Q9_CURCL</name>
<feature type="region of interest" description="Disordered" evidence="6">
    <location>
        <begin position="511"/>
        <end position="542"/>
    </location>
</feature>
<feature type="compositionally biased region" description="Acidic residues" evidence="6">
    <location>
        <begin position="669"/>
        <end position="685"/>
    </location>
</feature>
<dbReference type="InterPro" id="IPR045137">
    <property type="entry name" value="RBM26/27"/>
</dbReference>
<dbReference type="PROSITE" id="PS50102">
    <property type="entry name" value="RRM"/>
    <property type="match status" value="1"/>
</dbReference>
<dbReference type="SMART" id="SM00356">
    <property type="entry name" value="ZnF_C3H1"/>
    <property type="match status" value="1"/>
</dbReference>
<dbReference type="Pfam" id="PF01480">
    <property type="entry name" value="PWI"/>
    <property type="match status" value="1"/>
</dbReference>
<dbReference type="Proteomes" id="UP001056012">
    <property type="component" value="Chromosome 2"/>
</dbReference>
<dbReference type="EMBL" id="CP089275">
    <property type="protein sequence ID" value="USP75408.1"/>
    <property type="molecule type" value="Genomic_DNA"/>
</dbReference>
<dbReference type="InterPro" id="IPR035979">
    <property type="entry name" value="RBD_domain_sf"/>
</dbReference>
<dbReference type="CDD" id="cd12257">
    <property type="entry name" value="RRM1_RBM26_like"/>
    <property type="match status" value="1"/>
</dbReference>
<feature type="coiled-coil region" evidence="5">
    <location>
        <begin position="450"/>
        <end position="477"/>
    </location>
</feature>
<dbReference type="Gene3D" id="3.30.70.330">
    <property type="match status" value="1"/>
</dbReference>
<accession>A0A9Q8Z7Q9</accession>
<keyword evidence="4" id="KW-0863">Zinc-finger</keyword>
<feature type="zinc finger region" description="C3H1-type" evidence="4">
    <location>
        <begin position="251"/>
        <end position="279"/>
    </location>
</feature>
<dbReference type="InterPro" id="IPR002483">
    <property type="entry name" value="PWI_dom"/>
</dbReference>
<evidence type="ECO:0000256" key="3">
    <source>
        <dbReference type="PROSITE-ProRule" id="PRU00176"/>
    </source>
</evidence>
<dbReference type="InterPro" id="IPR000571">
    <property type="entry name" value="Znf_CCCH"/>
</dbReference>
<sequence length="693" mass="76809">MRLSEKDQAAFKSWILPKLETISDADTDVLADYVTALVAGDEPEANFRRNCIESLQDFLKDNTESFVNDVIAALKNKVYLPKPPPPAPIQSIVGSTNHDYEPHHSNAPLNAPRGPATTRVPPAPHRVPDRPLTQADGSNHPRKRKLVEKDNSQSQESQDLHYSRGASSGSRPLKRQNGRNARPGDVHQNPLYDMSRMPSFANLPAPPPGPPPFDMSDPMAFLAMAAALGANFAGMPSMSLSNSQDNKSSQRGPKKLCTSYHERGFCVMGELCPFEHSDAAVAVPAQEIPKYDPEQSHLAAQSHGMAKKHGLLNGHRHATQGSKPRVPFSQFGLSSDTSNATLVVEQIPSENLNEDSIRNYFSEFGSVLEVDLDTSKQQAIIKFNDRSAANRAYHSPKAIFDNRFVKVYWYRPEDHQEEKLDREAIAVRQAAAQKAFEERLRKEEEAAARAVEIEKLIKEKDKEMHQIRRQIAELSGERADEIACDLHALHAEATELFDQYDPHDHLVRSYGGGASRGDSRGRGFPSFPRRGRGGYRGRGPAVRGRSAVKRLDNRPRRLAVSGVKAGTPRDEALRQYLLNVSGCTAIEPHPEQIDTLILTFRERWEAEVFLDNSLSIPDIAKLDVAWVPNDAFGGLTSTTTSCENPTRFEESDDDSSATDGEANIKVEADDAEPVDDPEADMDVADDVDRWLSH</sequence>
<dbReference type="AlphaFoldDB" id="A0A9Q8Z7Q9"/>
<feature type="domain" description="RRM" evidence="7">
    <location>
        <begin position="340"/>
        <end position="412"/>
    </location>
</feature>
<evidence type="ECO:0000256" key="6">
    <source>
        <dbReference type="SAM" id="MobiDB-lite"/>
    </source>
</evidence>
<evidence type="ECO:0000259" key="8">
    <source>
        <dbReference type="PROSITE" id="PS50103"/>
    </source>
</evidence>
<dbReference type="OrthoDB" id="443401at2759"/>
<dbReference type="GO" id="GO:0005634">
    <property type="term" value="C:nucleus"/>
    <property type="evidence" value="ECO:0007669"/>
    <property type="project" value="TreeGrafter"/>
</dbReference>
<dbReference type="GO" id="GO:0003723">
    <property type="term" value="F:RNA binding"/>
    <property type="evidence" value="ECO:0007669"/>
    <property type="project" value="UniProtKB-UniRule"/>
</dbReference>
<feature type="domain" description="C3H1-type" evidence="8">
    <location>
        <begin position="251"/>
        <end position="279"/>
    </location>
</feature>
<evidence type="ECO:0000313" key="9">
    <source>
        <dbReference type="EMBL" id="USP75408.1"/>
    </source>
</evidence>
<organism evidence="9 10">
    <name type="scientific">Curvularia clavata</name>
    <dbReference type="NCBI Taxonomy" id="95742"/>
    <lineage>
        <taxon>Eukaryota</taxon>
        <taxon>Fungi</taxon>
        <taxon>Dikarya</taxon>
        <taxon>Ascomycota</taxon>
        <taxon>Pezizomycotina</taxon>
        <taxon>Dothideomycetes</taxon>
        <taxon>Pleosporomycetidae</taxon>
        <taxon>Pleosporales</taxon>
        <taxon>Pleosporineae</taxon>
        <taxon>Pleosporaceae</taxon>
        <taxon>Curvularia</taxon>
    </lineage>
</organism>
<dbReference type="Pfam" id="PF23085">
    <property type="entry name" value="RRM_PARP14_3"/>
    <property type="match status" value="1"/>
</dbReference>
<dbReference type="Gene3D" id="1.20.1390.10">
    <property type="entry name" value="PWI domain"/>
    <property type="match status" value="1"/>
</dbReference>
<evidence type="ECO:0000313" key="10">
    <source>
        <dbReference type="Proteomes" id="UP001056012"/>
    </source>
</evidence>
<keyword evidence="4" id="KW-0479">Metal-binding</keyword>
<dbReference type="SUPFAM" id="SSF54928">
    <property type="entry name" value="RNA-binding domain, RBD"/>
    <property type="match status" value="1"/>
</dbReference>
<keyword evidence="4" id="KW-0862">Zinc</keyword>
<proteinExistence type="predicted"/>
<dbReference type="PROSITE" id="PS50103">
    <property type="entry name" value="ZF_C3H1"/>
    <property type="match status" value="1"/>
</dbReference>
<evidence type="ECO:0000256" key="4">
    <source>
        <dbReference type="PROSITE-ProRule" id="PRU00723"/>
    </source>
</evidence>
<evidence type="ECO:0000256" key="2">
    <source>
        <dbReference type="ARBA" id="ARBA00043866"/>
    </source>
</evidence>
<dbReference type="GO" id="GO:0008270">
    <property type="term" value="F:zinc ion binding"/>
    <property type="evidence" value="ECO:0007669"/>
    <property type="project" value="UniProtKB-KW"/>
</dbReference>
<dbReference type="InterPro" id="IPR000504">
    <property type="entry name" value="RRM_dom"/>
</dbReference>
<evidence type="ECO:0000256" key="1">
    <source>
        <dbReference type="ARBA" id="ARBA00022884"/>
    </source>
</evidence>
<keyword evidence="1 3" id="KW-0694">RNA-binding</keyword>
<dbReference type="InterPro" id="IPR012677">
    <property type="entry name" value="Nucleotide-bd_a/b_plait_sf"/>
</dbReference>
<keyword evidence="10" id="KW-1185">Reference proteome</keyword>
<evidence type="ECO:0000256" key="5">
    <source>
        <dbReference type="SAM" id="Coils"/>
    </source>
</evidence>
<dbReference type="VEuPathDB" id="FungiDB:yc1106_02682"/>
<keyword evidence="5" id="KW-0175">Coiled coil</keyword>
<feature type="region of interest" description="Disordered" evidence="6">
    <location>
        <begin position="78"/>
        <end position="212"/>
    </location>
</feature>
<reference evidence="9" key="1">
    <citation type="submission" date="2021-12" db="EMBL/GenBank/DDBJ databases">
        <title>Curvularia clavata genome.</title>
        <authorList>
            <person name="Cao Y."/>
        </authorList>
    </citation>
    <scope>NUCLEOTIDE SEQUENCE</scope>
    <source>
        <strain evidence="9">Yc1106</strain>
    </source>
</reference>
<feature type="region of interest" description="Disordered" evidence="6">
    <location>
        <begin position="636"/>
        <end position="693"/>
    </location>
</feature>
<dbReference type="SMART" id="SM00360">
    <property type="entry name" value="RRM"/>
    <property type="match status" value="1"/>
</dbReference>
<gene>
    <name evidence="9" type="ORF">yc1106_02682</name>
</gene>
<dbReference type="PANTHER" id="PTHR14398:SF0">
    <property type="entry name" value="ZINC FINGER PROTEIN SWM"/>
    <property type="match status" value="1"/>
</dbReference>